<dbReference type="Proteomes" id="UP000726105">
    <property type="component" value="Unassembled WGS sequence"/>
</dbReference>
<dbReference type="InterPro" id="IPR016181">
    <property type="entry name" value="Acyl_CoA_acyltransferase"/>
</dbReference>
<comment type="caution">
    <text evidence="3">The sequence shown here is derived from an EMBL/GenBank/DDBJ whole genome shotgun (WGS) entry which is preliminary data.</text>
</comment>
<dbReference type="PROSITE" id="PS51186">
    <property type="entry name" value="GNAT"/>
    <property type="match status" value="1"/>
</dbReference>
<dbReference type="SUPFAM" id="SSF55729">
    <property type="entry name" value="Acyl-CoA N-acyltransferases (Nat)"/>
    <property type="match status" value="2"/>
</dbReference>
<sequence length="323" mass="36276">MSRMYAVVSAVRVFERPHFVSPPEASAIGDLRHVDEGESTHLWGIWEGDALVGVITAWLPLSDNTDTVWMELDVHPGHRRRGHGTRAIETIVGFARANDRTRIVTEAHYPVDRADDHPYRLFAEHNGFRLGNTEMIRRLTLPVDPRLLARLGDGARAAYQGRYRVEAFTEVPRALWPSLCECMNRVGTDAPTGEIDWEPETLTPERYGGYMELDRATGRVRLTAVAIDEASGEVVAFSELALPPTITRAQQWGTLVRADHRGHRLGMAVKVANLVSLQELYPERADVTTGNANDNEWMVSINEQLGFRPLELCPAFYRTLDPV</sequence>
<feature type="domain" description="N-acetyltransferase" evidence="1">
    <location>
        <begin position="1"/>
        <end position="150"/>
    </location>
</feature>
<dbReference type="InterPro" id="IPR000182">
    <property type="entry name" value="GNAT_dom"/>
</dbReference>
<dbReference type="Gene3D" id="3.40.630.30">
    <property type="match status" value="1"/>
</dbReference>
<organism evidence="3 5">
    <name type="scientific">Candidatus Phosphoribacter hodrii</name>
    <dbReference type="NCBI Taxonomy" id="2953743"/>
    <lineage>
        <taxon>Bacteria</taxon>
        <taxon>Bacillati</taxon>
        <taxon>Actinomycetota</taxon>
        <taxon>Actinomycetes</taxon>
        <taxon>Micrococcales</taxon>
        <taxon>Dermatophilaceae</taxon>
        <taxon>Candidatus Phosphoribacter</taxon>
    </lineage>
</organism>
<dbReference type="EMBL" id="JADIXZ010000004">
    <property type="protein sequence ID" value="MBK6300857.1"/>
    <property type="molecule type" value="Genomic_DNA"/>
</dbReference>
<dbReference type="EMBL" id="JADJIB010000017">
    <property type="protein sequence ID" value="MBK7274902.1"/>
    <property type="molecule type" value="Genomic_DNA"/>
</dbReference>
<protein>
    <submittedName>
        <fullName evidence="3">GNAT family N-acetyltransferase</fullName>
    </submittedName>
</protein>
<dbReference type="AlphaFoldDB" id="A0A935MJ83"/>
<name>A0A935MJ83_9MICO</name>
<dbReference type="CDD" id="cd04301">
    <property type="entry name" value="NAT_SF"/>
    <property type="match status" value="1"/>
</dbReference>
<dbReference type="Proteomes" id="UP000718281">
    <property type="component" value="Unassembled WGS sequence"/>
</dbReference>
<evidence type="ECO:0000313" key="2">
    <source>
        <dbReference type="EMBL" id="MBK6300857.1"/>
    </source>
</evidence>
<evidence type="ECO:0000313" key="5">
    <source>
        <dbReference type="Proteomes" id="UP000726105"/>
    </source>
</evidence>
<reference evidence="4 5" key="1">
    <citation type="submission" date="2020-10" db="EMBL/GenBank/DDBJ databases">
        <title>Connecting structure to function with the recovery of over 1000 high-quality activated sludge metagenome-assembled genomes encoding full-length rRNA genes using long-read sequencing.</title>
        <authorList>
            <person name="Singleton C.M."/>
            <person name="Petriglieri F."/>
            <person name="Kristensen J.M."/>
            <person name="Kirkegaard R.H."/>
            <person name="Michaelsen T.Y."/>
            <person name="Andersen M.H."/>
            <person name="Karst S.M."/>
            <person name="Dueholm M.S."/>
            <person name="Nielsen P.H."/>
            <person name="Albertsen M."/>
        </authorList>
    </citation>
    <scope>NUCLEOTIDE SEQUENCE [LARGE SCALE GENOMIC DNA]</scope>
    <source>
        <strain evidence="2">AalE_18-Q3-R2-46_BAT3C.188</strain>
        <strain evidence="3">Ega_18-Q3-R5-49_MAXAC.001</strain>
    </source>
</reference>
<dbReference type="GO" id="GO:0016747">
    <property type="term" value="F:acyltransferase activity, transferring groups other than amino-acyl groups"/>
    <property type="evidence" value="ECO:0007669"/>
    <property type="project" value="InterPro"/>
</dbReference>
<evidence type="ECO:0000313" key="3">
    <source>
        <dbReference type="EMBL" id="MBK7274902.1"/>
    </source>
</evidence>
<dbReference type="Pfam" id="PF00583">
    <property type="entry name" value="Acetyltransf_1"/>
    <property type="match status" value="1"/>
</dbReference>
<accession>A0A935MJ83</accession>
<evidence type="ECO:0000313" key="4">
    <source>
        <dbReference type="Proteomes" id="UP000718281"/>
    </source>
</evidence>
<gene>
    <name evidence="2" type="ORF">IPF40_07315</name>
    <name evidence="3" type="ORF">IPI13_17790</name>
</gene>
<evidence type="ECO:0000259" key="1">
    <source>
        <dbReference type="PROSITE" id="PS51186"/>
    </source>
</evidence>
<proteinExistence type="predicted"/>